<evidence type="ECO:0000256" key="6">
    <source>
        <dbReference type="SAM" id="Phobius"/>
    </source>
</evidence>
<evidence type="ECO:0000256" key="3">
    <source>
        <dbReference type="ARBA" id="ARBA00022729"/>
    </source>
</evidence>
<feature type="compositionally biased region" description="Basic residues" evidence="5">
    <location>
        <begin position="1200"/>
        <end position="1210"/>
    </location>
</feature>
<feature type="region of interest" description="Disordered" evidence="5">
    <location>
        <begin position="1239"/>
        <end position="1341"/>
    </location>
</feature>
<feature type="compositionally biased region" description="Polar residues" evidence="5">
    <location>
        <begin position="1331"/>
        <end position="1341"/>
    </location>
</feature>
<feature type="chain" id="PRO_5046023335" evidence="7">
    <location>
        <begin position="25"/>
        <end position="1341"/>
    </location>
</feature>
<dbReference type="SMART" id="SM00369">
    <property type="entry name" value="LRR_TYP"/>
    <property type="match status" value="22"/>
</dbReference>
<feature type="compositionally biased region" description="Basic residues" evidence="5">
    <location>
        <begin position="1273"/>
        <end position="1287"/>
    </location>
</feature>
<dbReference type="Gene3D" id="3.40.50.10140">
    <property type="entry name" value="Toll/interleukin-1 receptor homology (TIR) domain"/>
    <property type="match status" value="1"/>
</dbReference>
<evidence type="ECO:0000313" key="9">
    <source>
        <dbReference type="Proteomes" id="UP000694924"/>
    </source>
</evidence>
<dbReference type="PANTHER" id="PTHR24373:SF275">
    <property type="entry name" value="TIR DOMAIN-CONTAINING PROTEIN"/>
    <property type="match status" value="1"/>
</dbReference>
<evidence type="ECO:0000313" key="10">
    <source>
        <dbReference type="RefSeq" id="XP_015178999.1"/>
    </source>
</evidence>
<dbReference type="SMART" id="SM00255">
    <property type="entry name" value="TIR"/>
    <property type="match status" value="1"/>
</dbReference>
<keyword evidence="6" id="KW-0812">Transmembrane</keyword>
<dbReference type="SUPFAM" id="SSF52058">
    <property type="entry name" value="L domain-like"/>
    <property type="match status" value="2"/>
</dbReference>
<keyword evidence="6" id="KW-1133">Transmembrane helix</keyword>
<dbReference type="GeneID" id="107067735"/>
<evidence type="ECO:0000256" key="4">
    <source>
        <dbReference type="ARBA" id="ARBA00022737"/>
    </source>
</evidence>
<dbReference type="InterPro" id="IPR050328">
    <property type="entry name" value="Dev_Immune_Receptor"/>
</dbReference>
<feature type="region of interest" description="Disordered" evidence="5">
    <location>
        <begin position="1191"/>
        <end position="1215"/>
    </location>
</feature>
<feature type="signal peptide" evidence="7">
    <location>
        <begin position="1"/>
        <end position="24"/>
    </location>
</feature>
<keyword evidence="2" id="KW-0433">Leucine-rich repeat</keyword>
<protein>
    <submittedName>
        <fullName evidence="10">Slit homolog 3 protein-like</fullName>
    </submittedName>
</protein>
<evidence type="ECO:0000256" key="7">
    <source>
        <dbReference type="SAM" id="SignalP"/>
    </source>
</evidence>
<sequence length="1341" mass="149666">METKLLRSVLGLGLLCWLLGTKERSVILVDGRSITSLEAPTGCEWRREENEEAGEEERTLACNVRTIANVAGLLGNLSSIQIDSITSLGLECSDVLFFESQLEGSRGFLPPLPRLEKLRVDYCKIRYLPAGAFASAQNLRGLSVRTHNGDWSAMTLELDRDAFLGLADLEELDLGDNNLWTLPAELFCPVASLSRLNLTRNKLQDATALGFADRLHSCTPNLQSLDLSGNDLGALPDRTLAGLPSLTVLKLQENAISAVGDHALAGLPNLRSLNISSNKLVALPPELFAKTKELRELILSNNSLSVLAPGLLDALEELQLLDLSGNELNSRWVNRDTFSRLGNLLVLDLSFNTLTKIDSRVFEGLYNLQILKLEHNEIDMLLDGCFASLTNLHTLTLSQNKITRFDPSHAHGLTALEQLFLDGNRLRALHRRVFANLTELKDLSLSGNSLTEIPYAVRVLHSLKTLDLGNNHVSRIDNESFAGLNELYGLRLVDNKLENVSREAFSTLPALQVLNLANNFIRHVEQSAFAKNPVLRAIRLDGNRLTEIRGAFTSLSTLVWLNVSDNKLLWFDYSYLPSSIEWLDIHANQISELGNYYMVRNALNIKMLDASFNLVTEISEANVPDSVETLFLNNNRIRTVAAGTFLRKTNLQKVVLYGNEIKNIEVAALSLQSVPEDREMPIFYIGNNPILCDCTMEWLPRINELARLRQHPRVLDLDSVSCEMVHARATPRRPLLSLKSKDFLCRYEAHCFALCHCCDFDACDCEMTCPDNCSCYHDHSWSSNVVDCSNAGYKRVPERIPMDATEIYLDGNELGDLGSHVFIGKRRLEVLYLNNSGIAAIHNRTFNGVNALRVLHLEDNSLRELRGFEFDQLERMSELYLDHNAIATVGNSTFKRMKNLEVLRLDGNRIVDFRPWEALPSVGDGTKVALEGNAWSCECTNAARLRSWLAEHRGDPEKMYCRDGVETLAQAMKRCGDPSTEAVSRGIQEIPLLGGNFVPLLAGALVAVIAVCLFVALAFAFRQDVRLWAHARYGLRLGKMASVPDEERDRLYDGYIVYSERDEDFVSRFLAAELEASGLTLCLHWRDLPPSRTQETVPSAAAAARRLLVVLSPIFLANEWQRVEFRAALRTALENIRPSSRKSRVVVLLAAEAPTRDPELQLLLTSCTVVVWGEKRFWEKLRFAMPDSLDKRRRDAGKRSKDRSKNRRVPARYTPAPTSAAVDVWSNGNAVKPGVLLAPVHTAPTPTPTQSTYVSSASSRTEDEDSGAEHQNNHHPPHHHHHHHHQQQQHPHNNSAPPNGRPTSVSSRGSHLYSTIPEPPVVVVPSAPPGDTSNNPRTYFV</sequence>
<comment type="similarity">
    <text evidence="1">Belongs to the Toll-like receptor family.</text>
</comment>
<evidence type="ECO:0000259" key="8">
    <source>
        <dbReference type="PROSITE" id="PS50104"/>
    </source>
</evidence>
<name>A0ABM1IFL2_POLDO</name>
<dbReference type="SUPFAM" id="SSF52047">
    <property type="entry name" value="RNI-like"/>
    <property type="match status" value="1"/>
</dbReference>
<reference evidence="10" key="1">
    <citation type="submission" date="2025-08" db="UniProtKB">
        <authorList>
            <consortium name="RefSeq"/>
        </authorList>
    </citation>
    <scope>IDENTIFICATION</scope>
    <source>
        <tissue evidence="10">Whole body</tissue>
    </source>
</reference>
<evidence type="ECO:0000256" key="2">
    <source>
        <dbReference type="ARBA" id="ARBA00022614"/>
    </source>
</evidence>
<gene>
    <name evidence="10" type="primary">LOC107067735</name>
</gene>
<feature type="compositionally biased region" description="Polar residues" evidence="5">
    <location>
        <begin position="1295"/>
        <end position="1313"/>
    </location>
</feature>
<dbReference type="SUPFAM" id="SSF52200">
    <property type="entry name" value="Toll/Interleukin receptor TIR domain"/>
    <property type="match status" value="1"/>
</dbReference>
<evidence type="ECO:0000256" key="5">
    <source>
        <dbReference type="SAM" id="MobiDB-lite"/>
    </source>
</evidence>
<dbReference type="SMART" id="SM00364">
    <property type="entry name" value="LRR_BAC"/>
    <property type="match status" value="9"/>
</dbReference>
<dbReference type="InterPro" id="IPR003591">
    <property type="entry name" value="Leu-rich_rpt_typical-subtyp"/>
</dbReference>
<dbReference type="Proteomes" id="UP000694924">
    <property type="component" value="Unplaced"/>
</dbReference>
<dbReference type="InterPro" id="IPR000372">
    <property type="entry name" value="LRRNT"/>
</dbReference>
<keyword evidence="9" id="KW-1185">Reference proteome</keyword>
<organism evidence="9 10">
    <name type="scientific">Polistes dominula</name>
    <name type="common">European paper wasp</name>
    <name type="synonym">Vespa dominula</name>
    <dbReference type="NCBI Taxonomy" id="743375"/>
    <lineage>
        <taxon>Eukaryota</taxon>
        <taxon>Metazoa</taxon>
        <taxon>Ecdysozoa</taxon>
        <taxon>Arthropoda</taxon>
        <taxon>Hexapoda</taxon>
        <taxon>Insecta</taxon>
        <taxon>Pterygota</taxon>
        <taxon>Neoptera</taxon>
        <taxon>Endopterygota</taxon>
        <taxon>Hymenoptera</taxon>
        <taxon>Apocrita</taxon>
        <taxon>Aculeata</taxon>
        <taxon>Vespoidea</taxon>
        <taxon>Vespidae</taxon>
        <taxon>Polistinae</taxon>
        <taxon>Polistini</taxon>
        <taxon>Polistes</taxon>
    </lineage>
</organism>
<keyword evidence="6" id="KW-0472">Membrane</keyword>
<dbReference type="Pfam" id="PF13676">
    <property type="entry name" value="TIR_2"/>
    <property type="match status" value="1"/>
</dbReference>
<dbReference type="RefSeq" id="XP_015178999.1">
    <property type="nucleotide sequence ID" value="XM_015323513.1"/>
</dbReference>
<keyword evidence="3 7" id="KW-0732">Signal</keyword>
<dbReference type="InterPro" id="IPR001611">
    <property type="entry name" value="Leu-rich_rpt"/>
</dbReference>
<feature type="compositionally biased region" description="Pro residues" evidence="5">
    <location>
        <begin position="1317"/>
        <end position="1328"/>
    </location>
</feature>
<dbReference type="SMART" id="SM00368">
    <property type="entry name" value="LRR_RI"/>
    <property type="match status" value="5"/>
</dbReference>
<keyword evidence="4" id="KW-0677">Repeat</keyword>
<feature type="compositionally biased region" description="Polar residues" evidence="5">
    <location>
        <begin position="1250"/>
        <end position="1259"/>
    </location>
</feature>
<dbReference type="InterPro" id="IPR025875">
    <property type="entry name" value="Leu-rich_rpt_4"/>
</dbReference>
<dbReference type="InterPro" id="IPR032675">
    <property type="entry name" value="LRR_dom_sf"/>
</dbReference>
<dbReference type="SMART" id="SM00013">
    <property type="entry name" value="LRRNT"/>
    <property type="match status" value="1"/>
</dbReference>
<accession>A0ABM1IFL2</accession>
<dbReference type="InterPro" id="IPR035897">
    <property type="entry name" value="Toll_tir_struct_dom_sf"/>
</dbReference>
<dbReference type="Gene3D" id="3.80.10.10">
    <property type="entry name" value="Ribonuclease Inhibitor"/>
    <property type="match status" value="6"/>
</dbReference>
<dbReference type="PRINTS" id="PR01537">
    <property type="entry name" value="INTRLKN1R1F"/>
</dbReference>
<dbReference type="SMART" id="SM00365">
    <property type="entry name" value="LRR_SD22"/>
    <property type="match status" value="8"/>
</dbReference>
<dbReference type="PROSITE" id="PS51450">
    <property type="entry name" value="LRR"/>
    <property type="match status" value="7"/>
</dbReference>
<dbReference type="InterPro" id="IPR000157">
    <property type="entry name" value="TIR_dom"/>
</dbReference>
<proteinExistence type="inferred from homology"/>
<dbReference type="PANTHER" id="PTHR24373">
    <property type="entry name" value="SLIT RELATED LEUCINE-RICH REPEAT NEURONAL PROTEIN"/>
    <property type="match status" value="1"/>
</dbReference>
<dbReference type="Pfam" id="PF13855">
    <property type="entry name" value="LRR_8"/>
    <property type="match status" value="5"/>
</dbReference>
<evidence type="ECO:0000256" key="1">
    <source>
        <dbReference type="ARBA" id="ARBA00009634"/>
    </source>
</evidence>
<dbReference type="PROSITE" id="PS50104">
    <property type="entry name" value="TIR"/>
    <property type="match status" value="1"/>
</dbReference>
<feature type="transmembrane region" description="Helical" evidence="6">
    <location>
        <begin position="997"/>
        <end position="1021"/>
    </location>
</feature>
<dbReference type="Pfam" id="PF12799">
    <property type="entry name" value="LRR_4"/>
    <property type="match status" value="1"/>
</dbReference>
<feature type="domain" description="TIR" evidence="8">
    <location>
        <begin position="1050"/>
        <end position="1185"/>
    </location>
</feature>